<evidence type="ECO:0000256" key="4">
    <source>
        <dbReference type="PROSITE-ProRule" id="PRU00325"/>
    </source>
</evidence>
<proteinExistence type="predicted"/>
<accession>A0A9D5CSP3</accession>
<dbReference type="InterPro" id="IPR000270">
    <property type="entry name" value="PB1_dom"/>
</dbReference>
<dbReference type="SMART" id="SM00575">
    <property type="entry name" value="ZnF_PMZ"/>
    <property type="match status" value="1"/>
</dbReference>
<dbReference type="PANTHER" id="PTHR31973:SF166">
    <property type="entry name" value="OS10G0104700 PROTEIN"/>
    <property type="match status" value="1"/>
</dbReference>
<feature type="compositionally biased region" description="Basic residues" evidence="5">
    <location>
        <begin position="672"/>
        <end position="688"/>
    </location>
</feature>
<protein>
    <recommendedName>
        <fullName evidence="6">SWIM-type domain-containing protein</fullName>
    </recommendedName>
</protein>
<dbReference type="InterPro" id="IPR018289">
    <property type="entry name" value="MULE_transposase_dom"/>
</dbReference>
<dbReference type="AlphaFoldDB" id="A0A9D5CSP3"/>
<reference evidence="7" key="1">
    <citation type="submission" date="2021-03" db="EMBL/GenBank/DDBJ databases">
        <authorList>
            <person name="Li Z."/>
            <person name="Yang C."/>
        </authorList>
    </citation>
    <scope>NUCLEOTIDE SEQUENCE</scope>
    <source>
        <strain evidence="7">Dzin_1.0</strain>
        <tissue evidence="7">Leaf</tissue>
    </source>
</reference>
<organism evidence="7 8">
    <name type="scientific">Dioscorea zingiberensis</name>
    <dbReference type="NCBI Taxonomy" id="325984"/>
    <lineage>
        <taxon>Eukaryota</taxon>
        <taxon>Viridiplantae</taxon>
        <taxon>Streptophyta</taxon>
        <taxon>Embryophyta</taxon>
        <taxon>Tracheophyta</taxon>
        <taxon>Spermatophyta</taxon>
        <taxon>Magnoliopsida</taxon>
        <taxon>Liliopsida</taxon>
        <taxon>Dioscoreales</taxon>
        <taxon>Dioscoreaceae</taxon>
        <taxon>Dioscorea</taxon>
    </lineage>
</organism>
<evidence type="ECO:0000313" key="7">
    <source>
        <dbReference type="EMBL" id="KAJ0977817.1"/>
    </source>
</evidence>
<sequence>MEERTIIAVCQFGGEFVSNNDGAMSYSGGEAHAIQISHGMSFHNFKSEIASMFNIDSTCLSIKYFLPYNKRTLITISGDKDLERMIDFNLNFMTMDIYVSAKVDNRAIGYNVADSIKPLAVSVDAVNHYEPQPLKTAWDSVITDVGQEFDNAKAFRYELHKYAYVKGFKYKYIKNDNVRVTVKCSEENCPWRIHASCSARKQRFIIKKINKVHTCDAGNFKAEYGRKTKQWLANIVKEKLLGNPESKPKDIAMDLNREYGINLNYAQAWHLKESAQKDIHKLHEELATKLPWFCQRLVETNPGSIALIATSADSTIRRLFVSYHAALHGFKHGCRSLLFLDRIPLKANNQWKLLVAAAVDGDDEIFPVAFATVEAETSESWYWFLEQLKCALSSCGNLTIISSRKMGLDESVSKVFPDSFHSYSLFHLMEEFKMLIKNGSWSEEMQDAMVEAFKCAAHTSILDHFTTCIERINTISKDVGDWILSTKPSHWSDALFKGMRYGYFSSNIVEFFSRFLDVKDESSVVQIISALTVKLTGIIDSRRLASSTWEGTVTPSTEKKLQKEMSKVRTLNVVRSSDTLFEVRGTTVDVVNIGSWECTCRKWQITGLPCMHAIAVIDRTDKSVYDYCSRYYTTECYTLTYSASIHGVPDIENIICSHSESSYPPPTPRPPNRPKRKRINPHKTSVRPLHCSRCKQPGHNKATCDTKF</sequence>
<evidence type="ECO:0000256" key="3">
    <source>
        <dbReference type="ARBA" id="ARBA00022833"/>
    </source>
</evidence>
<dbReference type="SUPFAM" id="SSF54277">
    <property type="entry name" value="CAD &amp; PB1 domains"/>
    <property type="match status" value="1"/>
</dbReference>
<evidence type="ECO:0000256" key="2">
    <source>
        <dbReference type="ARBA" id="ARBA00022771"/>
    </source>
</evidence>
<dbReference type="Proteomes" id="UP001085076">
    <property type="component" value="Miscellaneous, Linkage group lg03"/>
</dbReference>
<keyword evidence="8" id="KW-1185">Reference proteome</keyword>
<dbReference type="SMART" id="SM00666">
    <property type="entry name" value="PB1"/>
    <property type="match status" value="1"/>
</dbReference>
<keyword evidence="1" id="KW-0479">Metal-binding</keyword>
<evidence type="ECO:0000259" key="6">
    <source>
        <dbReference type="PROSITE" id="PS50966"/>
    </source>
</evidence>
<dbReference type="PANTHER" id="PTHR31973">
    <property type="entry name" value="POLYPROTEIN, PUTATIVE-RELATED"/>
    <property type="match status" value="1"/>
</dbReference>
<dbReference type="Pfam" id="PF10551">
    <property type="entry name" value="MULE"/>
    <property type="match status" value="1"/>
</dbReference>
<dbReference type="InterPro" id="IPR007527">
    <property type="entry name" value="Znf_SWIM"/>
</dbReference>
<dbReference type="Pfam" id="PF04434">
    <property type="entry name" value="SWIM"/>
    <property type="match status" value="1"/>
</dbReference>
<dbReference type="EMBL" id="JAGGNH010000003">
    <property type="protein sequence ID" value="KAJ0977817.1"/>
    <property type="molecule type" value="Genomic_DNA"/>
</dbReference>
<reference evidence="7" key="2">
    <citation type="journal article" date="2022" name="Hortic Res">
        <title>The genome of Dioscorea zingiberensis sheds light on the biosynthesis, origin and evolution of the medicinally important diosgenin saponins.</title>
        <authorList>
            <person name="Li Y."/>
            <person name="Tan C."/>
            <person name="Li Z."/>
            <person name="Guo J."/>
            <person name="Li S."/>
            <person name="Chen X."/>
            <person name="Wang C."/>
            <person name="Dai X."/>
            <person name="Yang H."/>
            <person name="Song W."/>
            <person name="Hou L."/>
            <person name="Xu J."/>
            <person name="Tong Z."/>
            <person name="Xu A."/>
            <person name="Yuan X."/>
            <person name="Wang W."/>
            <person name="Yang Q."/>
            <person name="Chen L."/>
            <person name="Sun Z."/>
            <person name="Wang K."/>
            <person name="Pan B."/>
            <person name="Chen J."/>
            <person name="Bao Y."/>
            <person name="Liu F."/>
            <person name="Qi X."/>
            <person name="Gang D.R."/>
            <person name="Wen J."/>
            <person name="Li J."/>
        </authorList>
    </citation>
    <scope>NUCLEOTIDE SEQUENCE</scope>
    <source>
        <strain evidence="7">Dzin_1.0</strain>
    </source>
</reference>
<comment type="caution">
    <text evidence="7">The sequence shown here is derived from an EMBL/GenBank/DDBJ whole genome shotgun (WGS) entry which is preliminary data.</text>
</comment>
<evidence type="ECO:0000256" key="5">
    <source>
        <dbReference type="SAM" id="MobiDB-lite"/>
    </source>
</evidence>
<feature type="region of interest" description="Disordered" evidence="5">
    <location>
        <begin position="659"/>
        <end position="688"/>
    </location>
</feature>
<dbReference type="InterPro" id="IPR006564">
    <property type="entry name" value="Znf_PMZ"/>
</dbReference>
<evidence type="ECO:0000256" key="1">
    <source>
        <dbReference type="ARBA" id="ARBA00022723"/>
    </source>
</evidence>
<evidence type="ECO:0000313" key="8">
    <source>
        <dbReference type="Proteomes" id="UP001085076"/>
    </source>
</evidence>
<dbReference type="OrthoDB" id="125347at2759"/>
<dbReference type="PROSITE" id="PS50966">
    <property type="entry name" value="ZF_SWIM"/>
    <property type="match status" value="1"/>
</dbReference>
<name>A0A9D5CSP3_9LILI</name>
<gene>
    <name evidence="7" type="ORF">J5N97_013291</name>
</gene>
<keyword evidence="2 4" id="KW-0863">Zinc-finger</keyword>
<feature type="domain" description="SWIM-type" evidence="6">
    <location>
        <begin position="586"/>
        <end position="621"/>
    </location>
</feature>
<dbReference type="Pfam" id="PF00564">
    <property type="entry name" value="PB1"/>
    <property type="match status" value="1"/>
</dbReference>
<keyword evidence="3" id="KW-0862">Zinc</keyword>
<dbReference type="Pfam" id="PF03108">
    <property type="entry name" value="DBD_Tnp_Mut"/>
    <property type="match status" value="1"/>
</dbReference>
<dbReference type="InterPro" id="IPR004332">
    <property type="entry name" value="Transposase_MuDR"/>
</dbReference>
<dbReference type="GO" id="GO:0008270">
    <property type="term" value="F:zinc ion binding"/>
    <property type="evidence" value="ECO:0007669"/>
    <property type="project" value="UniProtKB-KW"/>
</dbReference>